<accession>A0A0B2PHF8</accession>
<gene>
    <name evidence="2" type="ORF">glysoja_032020</name>
</gene>
<dbReference type="Proteomes" id="UP000053555">
    <property type="component" value="Unassembled WGS sequence"/>
</dbReference>
<evidence type="ECO:0000256" key="1">
    <source>
        <dbReference type="SAM" id="MobiDB-lite"/>
    </source>
</evidence>
<evidence type="ECO:0000313" key="2">
    <source>
        <dbReference type="EMBL" id="KHN07159.1"/>
    </source>
</evidence>
<organism evidence="2">
    <name type="scientific">Glycine soja</name>
    <name type="common">Wild soybean</name>
    <dbReference type="NCBI Taxonomy" id="3848"/>
    <lineage>
        <taxon>Eukaryota</taxon>
        <taxon>Viridiplantae</taxon>
        <taxon>Streptophyta</taxon>
        <taxon>Embryophyta</taxon>
        <taxon>Tracheophyta</taxon>
        <taxon>Spermatophyta</taxon>
        <taxon>Magnoliopsida</taxon>
        <taxon>eudicotyledons</taxon>
        <taxon>Gunneridae</taxon>
        <taxon>Pentapetalae</taxon>
        <taxon>rosids</taxon>
        <taxon>fabids</taxon>
        <taxon>Fabales</taxon>
        <taxon>Fabaceae</taxon>
        <taxon>Papilionoideae</taxon>
        <taxon>50 kb inversion clade</taxon>
        <taxon>NPAAA clade</taxon>
        <taxon>indigoferoid/millettioid clade</taxon>
        <taxon>Phaseoleae</taxon>
        <taxon>Glycine</taxon>
        <taxon>Glycine subgen. Soja</taxon>
    </lineage>
</organism>
<name>A0A0B2PHF8_GLYSO</name>
<feature type="compositionally biased region" description="Basic and acidic residues" evidence="1">
    <location>
        <begin position="38"/>
        <end position="52"/>
    </location>
</feature>
<protein>
    <submittedName>
        <fullName evidence="2">Uncharacterized protein</fullName>
    </submittedName>
</protein>
<feature type="region of interest" description="Disordered" evidence="1">
    <location>
        <begin position="33"/>
        <end position="52"/>
    </location>
</feature>
<reference evidence="2" key="1">
    <citation type="submission" date="2014-07" db="EMBL/GenBank/DDBJ databases">
        <title>Identification of a novel salt tolerance gene in wild soybean by whole-genome sequencing.</title>
        <authorList>
            <person name="Lam H.-M."/>
            <person name="Qi X."/>
            <person name="Li M.-W."/>
            <person name="Liu X."/>
            <person name="Xie M."/>
            <person name="Ni M."/>
            <person name="Xu X."/>
        </authorList>
    </citation>
    <scope>NUCLEOTIDE SEQUENCE [LARGE SCALE GENOMIC DNA]</scope>
    <source>
        <tissue evidence="2">Root</tissue>
    </source>
</reference>
<proteinExistence type="predicted"/>
<dbReference type="AlphaFoldDB" id="A0A0B2PHF8"/>
<dbReference type="EMBL" id="KN667267">
    <property type="protein sequence ID" value="KHN07159.1"/>
    <property type="molecule type" value="Genomic_DNA"/>
</dbReference>
<sequence length="52" mass="6062">MRLRSKEGLLPFAPFRSQDVQESLLIEQNKIRSTQNETRCRTVADEKPTSQQ</sequence>